<reference evidence="3 4" key="1">
    <citation type="submission" date="2023-06" db="EMBL/GenBank/DDBJ databases">
        <title>Alteromonas sp. ASW11-36 isolated from intertidal sand.</title>
        <authorList>
            <person name="Li Y."/>
        </authorList>
    </citation>
    <scope>NUCLEOTIDE SEQUENCE [LARGE SCALE GENOMIC DNA]</scope>
    <source>
        <strain evidence="3 4">ASW11-36</strain>
    </source>
</reference>
<dbReference type="RefSeq" id="WP_289366818.1">
    <property type="nucleotide sequence ID" value="NZ_JAUCBP010000013.1"/>
</dbReference>
<dbReference type="InterPro" id="IPR027016">
    <property type="entry name" value="UCP029811"/>
</dbReference>
<dbReference type="EMBL" id="JAUCBP010000013">
    <property type="protein sequence ID" value="MDM7862067.1"/>
    <property type="molecule type" value="Genomic_DNA"/>
</dbReference>
<dbReference type="PANTHER" id="PTHR34406:SF1">
    <property type="entry name" value="PROTEIN YCEI"/>
    <property type="match status" value="1"/>
</dbReference>
<protein>
    <submittedName>
        <fullName evidence="3">YceI family protein</fullName>
    </submittedName>
</protein>
<dbReference type="Pfam" id="PF04264">
    <property type="entry name" value="YceI"/>
    <property type="match status" value="1"/>
</dbReference>
<feature type="domain" description="Lipid/polyisoprenoid-binding YceI-like" evidence="2">
    <location>
        <begin position="18"/>
        <end position="186"/>
    </location>
</feature>
<accession>A0ABT7T2P9</accession>
<dbReference type="SMART" id="SM00867">
    <property type="entry name" value="YceI"/>
    <property type="match status" value="1"/>
</dbReference>
<keyword evidence="1" id="KW-0732">Signal</keyword>
<dbReference type="PIRSF" id="PIRSF029811">
    <property type="entry name" value="UCP029811"/>
    <property type="match status" value="1"/>
</dbReference>
<name>A0ABT7T2P9_9ALTE</name>
<evidence type="ECO:0000259" key="2">
    <source>
        <dbReference type="SMART" id="SM00867"/>
    </source>
</evidence>
<evidence type="ECO:0000313" key="3">
    <source>
        <dbReference type="EMBL" id="MDM7862067.1"/>
    </source>
</evidence>
<proteinExistence type="predicted"/>
<dbReference type="Proteomes" id="UP001234343">
    <property type="component" value="Unassembled WGS sequence"/>
</dbReference>
<evidence type="ECO:0000313" key="4">
    <source>
        <dbReference type="Proteomes" id="UP001234343"/>
    </source>
</evidence>
<dbReference type="PANTHER" id="PTHR34406">
    <property type="entry name" value="PROTEIN YCEI"/>
    <property type="match status" value="1"/>
</dbReference>
<feature type="chain" id="PRO_5047373983" evidence="1">
    <location>
        <begin position="18"/>
        <end position="187"/>
    </location>
</feature>
<organism evidence="3 4">
    <name type="scientific">Alteromonas arenosi</name>
    <dbReference type="NCBI Taxonomy" id="3055817"/>
    <lineage>
        <taxon>Bacteria</taxon>
        <taxon>Pseudomonadati</taxon>
        <taxon>Pseudomonadota</taxon>
        <taxon>Gammaproteobacteria</taxon>
        <taxon>Alteromonadales</taxon>
        <taxon>Alteromonadaceae</taxon>
        <taxon>Alteromonas/Salinimonas group</taxon>
        <taxon>Alteromonas</taxon>
    </lineage>
</organism>
<dbReference type="InterPro" id="IPR036761">
    <property type="entry name" value="TTHA0802/YceI-like_sf"/>
</dbReference>
<sequence>MRLMVLSMLLCCSSAFANWQLDLANSSINFISTKNTHISEIHQFDRFSGSLNDAGEVSVSIDLTSVNTMIPIRDSRMQELLFNVSEFAQATFTAKLSDDVFSMSVGEQQILMTNGELALHGATSKVPVHVKVVRVSEDVFIAYTTKPSMINASQFGLAGGVDALQKIAGLANISYAVPVSFSVQFVR</sequence>
<keyword evidence="4" id="KW-1185">Reference proteome</keyword>
<gene>
    <name evidence="3" type="ORF">QTP81_15795</name>
</gene>
<dbReference type="Gene3D" id="2.40.128.110">
    <property type="entry name" value="Lipid/polyisoprenoid-binding, YceI-like"/>
    <property type="match status" value="1"/>
</dbReference>
<dbReference type="InterPro" id="IPR007372">
    <property type="entry name" value="Lipid/polyisoprenoid-bd_YceI"/>
</dbReference>
<feature type="signal peptide" evidence="1">
    <location>
        <begin position="1"/>
        <end position="17"/>
    </location>
</feature>
<evidence type="ECO:0000256" key="1">
    <source>
        <dbReference type="SAM" id="SignalP"/>
    </source>
</evidence>
<dbReference type="SUPFAM" id="SSF101874">
    <property type="entry name" value="YceI-like"/>
    <property type="match status" value="1"/>
</dbReference>
<comment type="caution">
    <text evidence="3">The sequence shown here is derived from an EMBL/GenBank/DDBJ whole genome shotgun (WGS) entry which is preliminary data.</text>
</comment>